<dbReference type="WBParaSite" id="Gr19_v10_g15737.t1">
    <property type="protein sequence ID" value="Gr19_v10_g15737.t1"/>
    <property type="gene ID" value="Gr19_v10_g15737"/>
</dbReference>
<feature type="region of interest" description="Disordered" evidence="1">
    <location>
        <begin position="65"/>
        <end position="89"/>
    </location>
</feature>
<dbReference type="Proteomes" id="UP000887572">
    <property type="component" value="Unplaced"/>
</dbReference>
<feature type="transmembrane region" description="Helical" evidence="2">
    <location>
        <begin position="15"/>
        <end position="38"/>
    </location>
</feature>
<proteinExistence type="predicted"/>
<accession>A0A914HC39</accession>
<evidence type="ECO:0000256" key="1">
    <source>
        <dbReference type="SAM" id="MobiDB-lite"/>
    </source>
</evidence>
<evidence type="ECO:0000313" key="4">
    <source>
        <dbReference type="WBParaSite" id="Gr19_v10_g15737.t1"/>
    </source>
</evidence>
<keyword evidence="2" id="KW-0812">Transmembrane</keyword>
<evidence type="ECO:0000313" key="3">
    <source>
        <dbReference type="Proteomes" id="UP000887572"/>
    </source>
</evidence>
<evidence type="ECO:0000256" key="2">
    <source>
        <dbReference type="SAM" id="Phobius"/>
    </source>
</evidence>
<protein>
    <submittedName>
        <fullName evidence="4">Uncharacterized protein</fullName>
    </submittedName>
</protein>
<dbReference type="AlphaFoldDB" id="A0A914HC39"/>
<keyword evidence="3" id="KW-1185">Reference proteome</keyword>
<keyword evidence="2" id="KW-0472">Membrane</keyword>
<keyword evidence="2" id="KW-1133">Transmembrane helix</keyword>
<feature type="compositionally biased region" description="Acidic residues" evidence="1">
    <location>
        <begin position="67"/>
        <end position="80"/>
    </location>
</feature>
<reference evidence="4" key="1">
    <citation type="submission" date="2022-11" db="UniProtKB">
        <authorList>
            <consortium name="WormBaseParasite"/>
        </authorList>
    </citation>
    <scope>IDENTIFICATION</scope>
</reference>
<name>A0A914HC39_GLORO</name>
<organism evidence="3 4">
    <name type="scientific">Globodera rostochiensis</name>
    <name type="common">Golden nematode worm</name>
    <name type="synonym">Heterodera rostochiensis</name>
    <dbReference type="NCBI Taxonomy" id="31243"/>
    <lineage>
        <taxon>Eukaryota</taxon>
        <taxon>Metazoa</taxon>
        <taxon>Ecdysozoa</taxon>
        <taxon>Nematoda</taxon>
        <taxon>Chromadorea</taxon>
        <taxon>Rhabditida</taxon>
        <taxon>Tylenchina</taxon>
        <taxon>Tylenchomorpha</taxon>
        <taxon>Tylenchoidea</taxon>
        <taxon>Heteroderidae</taxon>
        <taxon>Heteroderinae</taxon>
        <taxon>Globodera</taxon>
    </lineage>
</organism>
<sequence length="102" mass="11674">MFFRFMNWLAAGEPWQLVMSVVLHLLGIFTGLWIWYIFPKQPVRMRARKALVELEKGQLLLGGDEMSGQEEEVSSADEEVAPQTTHQLDTFIYPCAEPFAPS</sequence>